<dbReference type="CDD" id="cd00093">
    <property type="entry name" value="HTH_XRE"/>
    <property type="match status" value="1"/>
</dbReference>
<dbReference type="Pfam" id="PF17765">
    <property type="entry name" value="MLTR_LBD"/>
    <property type="match status" value="1"/>
</dbReference>
<feature type="domain" description="HTH cro/C1-type" evidence="1">
    <location>
        <begin position="35"/>
        <end position="86"/>
    </location>
</feature>
<dbReference type="PROSITE" id="PS50943">
    <property type="entry name" value="HTH_CROC1"/>
    <property type="match status" value="1"/>
</dbReference>
<dbReference type="PANTHER" id="PTHR35010">
    <property type="entry name" value="BLL4672 PROTEIN-RELATED"/>
    <property type="match status" value="1"/>
</dbReference>
<evidence type="ECO:0000313" key="2">
    <source>
        <dbReference type="EMBL" id="MCP2357178.1"/>
    </source>
</evidence>
<protein>
    <submittedName>
        <fullName evidence="2">Transcriptional regulator with XRE-family HTH domain</fullName>
    </submittedName>
</protein>
<dbReference type="SMART" id="SM00530">
    <property type="entry name" value="HTH_XRE"/>
    <property type="match status" value="1"/>
</dbReference>
<dbReference type="RefSeq" id="WP_276082969.1">
    <property type="nucleotide sequence ID" value="NZ_BAABKA010000015.1"/>
</dbReference>
<keyword evidence="3" id="KW-1185">Reference proteome</keyword>
<name>A0A9X2GMT2_9ACTN</name>
<dbReference type="PANTHER" id="PTHR35010:SF2">
    <property type="entry name" value="BLL4672 PROTEIN"/>
    <property type="match status" value="1"/>
</dbReference>
<accession>A0A9X2GMT2</accession>
<dbReference type="GO" id="GO:0003677">
    <property type="term" value="F:DNA binding"/>
    <property type="evidence" value="ECO:0007669"/>
    <property type="project" value="InterPro"/>
</dbReference>
<dbReference type="Pfam" id="PF13560">
    <property type="entry name" value="HTH_31"/>
    <property type="match status" value="1"/>
</dbReference>
<dbReference type="InterPro" id="IPR010982">
    <property type="entry name" value="Lambda_DNA-bd_dom_sf"/>
</dbReference>
<proteinExistence type="predicted"/>
<organism evidence="2 3">
    <name type="scientific">Nonomuraea thailandensis</name>
    <dbReference type="NCBI Taxonomy" id="1188745"/>
    <lineage>
        <taxon>Bacteria</taxon>
        <taxon>Bacillati</taxon>
        <taxon>Actinomycetota</taxon>
        <taxon>Actinomycetes</taxon>
        <taxon>Streptosporangiales</taxon>
        <taxon>Streptosporangiaceae</taxon>
        <taxon>Nonomuraea</taxon>
    </lineage>
</organism>
<dbReference type="AlphaFoldDB" id="A0A9X2GMT2"/>
<comment type="caution">
    <text evidence="2">The sequence shown here is derived from an EMBL/GenBank/DDBJ whole genome shotgun (WGS) entry which is preliminary data.</text>
</comment>
<evidence type="ECO:0000313" key="3">
    <source>
        <dbReference type="Proteomes" id="UP001139648"/>
    </source>
</evidence>
<reference evidence="2" key="1">
    <citation type="submission" date="2022-06" db="EMBL/GenBank/DDBJ databases">
        <title>Sequencing the genomes of 1000 actinobacteria strains.</title>
        <authorList>
            <person name="Klenk H.-P."/>
        </authorList>
    </citation>
    <scope>NUCLEOTIDE SEQUENCE</scope>
    <source>
        <strain evidence="2">DSM 46694</strain>
    </source>
</reference>
<dbReference type="InterPro" id="IPR001387">
    <property type="entry name" value="Cro/C1-type_HTH"/>
</dbReference>
<dbReference type="Gene3D" id="3.30.450.180">
    <property type="match status" value="1"/>
</dbReference>
<dbReference type="EMBL" id="JAMZEB010000002">
    <property type="protein sequence ID" value="MCP2357178.1"/>
    <property type="molecule type" value="Genomic_DNA"/>
</dbReference>
<dbReference type="Gene3D" id="1.10.260.40">
    <property type="entry name" value="lambda repressor-like DNA-binding domains"/>
    <property type="match status" value="1"/>
</dbReference>
<dbReference type="SUPFAM" id="SSF47413">
    <property type="entry name" value="lambda repressor-like DNA-binding domains"/>
    <property type="match status" value="1"/>
</dbReference>
<evidence type="ECO:0000259" key="1">
    <source>
        <dbReference type="PROSITE" id="PS50943"/>
    </source>
</evidence>
<gene>
    <name evidence="2" type="ORF">HD597_004198</name>
</gene>
<sequence>MGQIDHRAEVREFLSSRRARITPERAGLPAYGGNRRVKGLRREEVAMLAGVSIDYYVRMERGNLSGASDSVLDALARALQLDEAEREHLFALARAAGPGPRHRRASPTTVRPVTQQVLDAITDAPAWVRNGRHDILATNRLARALYAPVLAGPRRPANTCRFVYLDEAAREFFVDWDRIADNSAAMLRLEAGRAPHDRALIELIGELSTCSDVFRRRWASHDVQYHRSGMKRLRHPVVGRLDLDFESMELPSDPGLTLAVYTAAAGTPAADGLKMLASWAATQDLTEAPRPAPDQS</sequence>
<dbReference type="Proteomes" id="UP001139648">
    <property type="component" value="Unassembled WGS sequence"/>
</dbReference>
<dbReference type="InterPro" id="IPR041413">
    <property type="entry name" value="MLTR_LBD"/>
</dbReference>